<organism evidence="10">
    <name type="scientific">marine metagenome</name>
    <dbReference type="NCBI Taxonomy" id="408172"/>
    <lineage>
        <taxon>unclassified sequences</taxon>
        <taxon>metagenomes</taxon>
        <taxon>ecological metagenomes</taxon>
    </lineage>
</organism>
<dbReference type="InterPro" id="IPR006686">
    <property type="entry name" value="MscS_channel_CS"/>
</dbReference>
<dbReference type="Gene3D" id="2.30.30.60">
    <property type="match status" value="1"/>
</dbReference>
<dbReference type="InterPro" id="IPR049278">
    <property type="entry name" value="MS_channel_C"/>
</dbReference>
<feature type="transmembrane region" description="Helical" evidence="7">
    <location>
        <begin position="145"/>
        <end position="172"/>
    </location>
</feature>
<dbReference type="Gene3D" id="1.10.287.1260">
    <property type="match status" value="1"/>
</dbReference>
<dbReference type="GO" id="GO:0005886">
    <property type="term" value="C:plasma membrane"/>
    <property type="evidence" value="ECO:0007669"/>
    <property type="project" value="UniProtKB-SubCell"/>
</dbReference>
<evidence type="ECO:0000256" key="5">
    <source>
        <dbReference type="ARBA" id="ARBA00022989"/>
    </source>
</evidence>
<dbReference type="SUPFAM" id="SSF82861">
    <property type="entry name" value="Mechanosensitive channel protein MscS (YggB), transmembrane region"/>
    <property type="match status" value="1"/>
</dbReference>
<dbReference type="Pfam" id="PF00924">
    <property type="entry name" value="MS_channel_2nd"/>
    <property type="match status" value="1"/>
</dbReference>
<feature type="transmembrane region" description="Helical" evidence="7">
    <location>
        <begin position="104"/>
        <end position="124"/>
    </location>
</feature>
<protein>
    <recommendedName>
        <fullName evidence="11">Mechanosensitive ion channel protein MscS</fullName>
    </recommendedName>
</protein>
<keyword evidence="4 7" id="KW-0812">Transmembrane</keyword>
<dbReference type="InterPro" id="IPR045042">
    <property type="entry name" value="YnaI-like"/>
</dbReference>
<dbReference type="AlphaFoldDB" id="A0A382I0N5"/>
<evidence type="ECO:0000256" key="6">
    <source>
        <dbReference type="ARBA" id="ARBA00023136"/>
    </source>
</evidence>
<evidence type="ECO:0000256" key="4">
    <source>
        <dbReference type="ARBA" id="ARBA00022692"/>
    </source>
</evidence>
<dbReference type="EMBL" id="UINC01064462">
    <property type="protein sequence ID" value="SVB93156.1"/>
    <property type="molecule type" value="Genomic_DNA"/>
</dbReference>
<proteinExistence type="inferred from homology"/>
<evidence type="ECO:0000256" key="7">
    <source>
        <dbReference type="SAM" id="Phobius"/>
    </source>
</evidence>
<comment type="subcellular location">
    <subcellularLocation>
        <location evidence="1">Cell membrane</location>
        <topology evidence="1">Multi-pass membrane protein</topology>
    </subcellularLocation>
</comment>
<feature type="domain" description="Mechanosensitive ion channel MscS" evidence="8">
    <location>
        <begin position="186"/>
        <end position="255"/>
    </location>
</feature>
<feature type="transmembrane region" description="Helical" evidence="7">
    <location>
        <begin position="20"/>
        <end position="40"/>
    </location>
</feature>
<dbReference type="InterPro" id="IPR023408">
    <property type="entry name" value="MscS_beta-dom_sf"/>
</dbReference>
<evidence type="ECO:0000256" key="1">
    <source>
        <dbReference type="ARBA" id="ARBA00004651"/>
    </source>
</evidence>
<dbReference type="GO" id="GO:0055085">
    <property type="term" value="P:transmembrane transport"/>
    <property type="evidence" value="ECO:0007669"/>
    <property type="project" value="InterPro"/>
</dbReference>
<dbReference type="PANTHER" id="PTHR43634:SF2">
    <property type="entry name" value="LOW CONDUCTANCE MECHANOSENSITIVE CHANNEL YNAI"/>
    <property type="match status" value="1"/>
</dbReference>
<dbReference type="Gene3D" id="3.30.70.100">
    <property type="match status" value="1"/>
</dbReference>
<dbReference type="InterPro" id="IPR010920">
    <property type="entry name" value="LSM_dom_sf"/>
</dbReference>
<dbReference type="InterPro" id="IPR011066">
    <property type="entry name" value="MscS_channel_C_sf"/>
</dbReference>
<gene>
    <name evidence="10" type="ORF">METZ01_LOCUS246010</name>
</gene>
<dbReference type="InterPro" id="IPR011014">
    <property type="entry name" value="MscS_channel_TM-2"/>
</dbReference>
<accession>A0A382I0N5</accession>
<dbReference type="InterPro" id="IPR006685">
    <property type="entry name" value="MscS_channel_2nd"/>
</dbReference>
<dbReference type="Pfam" id="PF21082">
    <property type="entry name" value="MS_channel_3rd"/>
    <property type="match status" value="1"/>
</dbReference>
<feature type="domain" description="Mechanosensitive ion channel MscS C-terminal" evidence="9">
    <location>
        <begin position="264"/>
        <end position="347"/>
    </location>
</feature>
<evidence type="ECO:0000256" key="3">
    <source>
        <dbReference type="ARBA" id="ARBA00022475"/>
    </source>
</evidence>
<name>A0A382I0N5_9ZZZZ</name>
<keyword evidence="3" id="KW-1003">Cell membrane</keyword>
<evidence type="ECO:0000313" key="10">
    <source>
        <dbReference type="EMBL" id="SVB93156.1"/>
    </source>
</evidence>
<evidence type="ECO:0000259" key="8">
    <source>
        <dbReference type="Pfam" id="PF00924"/>
    </source>
</evidence>
<keyword evidence="5 7" id="KW-1133">Transmembrane helix</keyword>
<evidence type="ECO:0000259" key="9">
    <source>
        <dbReference type="Pfam" id="PF21082"/>
    </source>
</evidence>
<evidence type="ECO:0000256" key="2">
    <source>
        <dbReference type="ARBA" id="ARBA00008017"/>
    </source>
</evidence>
<dbReference type="SUPFAM" id="SSF50182">
    <property type="entry name" value="Sm-like ribonucleoproteins"/>
    <property type="match status" value="1"/>
</dbReference>
<dbReference type="PROSITE" id="PS01246">
    <property type="entry name" value="UPF0003"/>
    <property type="match status" value="1"/>
</dbReference>
<dbReference type="SUPFAM" id="SSF82689">
    <property type="entry name" value="Mechanosensitive channel protein MscS (YggB), C-terminal domain"/>
    <property type="match status" value="1"/>
</dbReference>
<reference evidence="10" key="1">
    <citation type="submission" date="2018-05" db="EMBL/GenBank/DDBJ databases">
        <authorList>
            <person name="Lanie J.A."/>
            <person name="Ng W.-L."/>
            <person name="Kazmierczak K.M."/>
            <person name="Andrzejewski T.M."/>
            <person name="Davidsen T.M."/>
            <person name="Wayne K.J."/>
            <person name="Tettelin H."/>
            <person name="Glass J.I."/>
            <person name="Rusch D."/>
            <person name="Podicherti R."/>
            <person name="Tsui H.-C.T."/>
            <person name="Winkler M.E."/>
        </authorList>
    </citation>
    <scope>NUCLEOTIDE SEQUENCE</scope>
</reference>
<feature type="transmembrane region" description="Helical" evidence="7">
    <location>
        <begin position="61"/>
        <end position="84"/>
    </location>
</feature>
<evidence type="ECO:0008006" key="11">
    <source>
        <dbReference type="Google" id="ProtNLM"/>
    </source>
</evidence>
<sequence length="370" mass="41753">MVESIKEVFNNLPINLFESHNFYLVEASLVFLGALFLDLFQRKTLKSLKEKAKRTKTIWDDVFLGALARPISIIIWISSVSYVADIIQQATQNMLFYELFEPTREIAIVFSIVLFFIGLINTAEKNILMQSDVSDETTIHALAKLGYMVVGIAGALTLLQSLGLSISGLMAFGGMGGIAVGFAAQDLLANFFGGLFIYTDRPFSVGDWVRSPDRNIEGTVEKIGWRVTRIRTFDQRPLYVPNAVFSHIALENPSRMTNRRIKETIGIRYDDAKKMRKIIELTKAMLLAHPEIDTSKTLIVNFNSFASSSLDFFIYTFTKTTNWVDYHQIKQDVLLKVLDIIEEQGAECAFPTSTVHMADGEIFRNIDNES</sequence>
<comment type="similarity">
    <text evidence="2">Belongs to the MscS (TC 1.A.23) family.</text>
</comment>
<keyword evidence="6 7" id="KW-0472">Membrane</keyword>
<dbReference type="PANTHER" id="PTHR43634">
    <property type="entry name" value="OW CONDUCTANCE MECHANOSENSITIVE CHANNEL"/>
    <property type="match status" value="1"/>
</dbReference>